<dbReference type="EMBL" id="CP003543">
    <property type="protein sequence ID" value="AFP84001.1"/>
    <property type="molecule type" value="Genomic_DNA"/>
</dbReference>
<keyword evidence="2" id="KW-1185">Reference proteome</keyword>
<accession>J3VPZ9</accession>
<evidence type="ECO:0000313" key="2">
    <source>
        <dbReference type="Proteomes" id="UP000003934"/>
    </source>
</evidence>
<name>J3VPZ9_CARRU</name>
<keyword evidence="1" id="KW-0689">Ribosomal protein</keyword>
<dbReference type="HOGENOM" id="CLU_2583150_0_0_6"/>
<organism evidence="1 2">
    <name type="scientific">Candidatus Carsonella ruddii HC isolate Thao2000</name>
    <dbReference type="NCBI Taxonomy" id="1202538"/>
    <lineage>
        <taxon>Bacteria</taxon>
        <taxon>Pseudomonadati</taxon>
        <taxon>Pseudomonadota</taxon>
        <taxon>Gammaproteobacteria</taxon>
        <taxon>Oceanospirillales</taxon>
        <taxon>Halomonadaceae</taxon>
        <taxon>Zymobacter group</taxon>
        <taxon>Candidatus Carsonella</taxon>
    </lineage>
</organism>
<protein>
    <submittedName>
        <fullName evidence="1">Ribosomal protein L17</fullName>
    </submittedName>
</protein>
<keyword evidence="1" id="KW-0687">Ribonucleoprotein</keyword>
<dbReference type="PATRIC" id="fig|1202538.3.peg.146"/>
<gene>
    <name evidence="1" type="primary">rplQ</name>
    <name evidence="1" type="ORF">A353_0174</name>
</gene>
<dbReference type="STRING" id="1202538.A353_0174"/>
<dbReference type="Proteomes" id="UP000003934">
    <property type="component" value="Chromosome"/>
</dbReference>
<reference evidence="1 2" key="1">
    <citation type="journal article" date="2012" name="Mol. Biol. Evol.">
        <title>Genome reduction and co-evolution between the primary and secondary bacterial symbionts of psyllids.</title>
        <authorList>
            <person name="Sloan D.B."/>
            <person name="Moran N.A."/>
        </authorList>
    </citation>
    <scope>NUCLEOTIDE SEQUENCE [LARGE SCALE GENOMIC DNA]</scope>
    <source>
        <strain evidence="1 2">HC</strain>
    </source>
</reference>
<dbReference type="AlphaFoldDB" id="J3VPZ9"/>
<evidence type="ECO:0000313" key="1">
    <source>
        <dbReference type="EMBL" id="AFP84001.1"/>
    </source>
</evidence>
<dbReference type="GeneID" id="67454700"/>
<dbReference type="GO" id="GO:0005840">
    <property type="term" value="C:ribosome"/>
    <property type="evidence" value="ECO:0007669"/>
    <property type="project" value="UniProtKB-KW"/>
</dbReference>
<dbReference type="RefSeq" id="WP_014887301.1">
    <property type="nucleotide sequence ID" value="NC_018416.1"/>
</dbReference>
<proteinExistence type="predicted"/>
<sequence length="80" mass="9961">MKYNFNFFKKECIKNIIKYGKIKSNYKRLKKVFFFLNCYLIKYFNKNIKTYLVKLYYKKGDNTLLGEFGVLFFYKKKFLK</sequence>
<dbReference type="OrthoDB" id="9928612at2"/>
<dbReference type="KEGG" id="crh:A353_0174"/>